<dbReference type="VEuPathDB" id="FungiDB:H257_14870"/>
<dbReference type="AlphaFoldDB" id="A0A3R6YRK5"/>
<dbReference type="InterPro" id="IPR018108">
    <property type="entry name" value="MCP_transmembrane"/>
</dbReference>
<proteinExistence type="inferred from homology"/>
<organism evidence="12 13">
    <name type="scientific">Aphanomyces astaci</name>
    <name type="common">Crayfish plague agent</name>
    <dbReference type="NCBI Taxonomy" id="112090"/>
    <lineage>
        <taxon>Eukaryota</taxon>
        <taxon>Sar</taxon>
        <taxon>Stramenopiles</taxon>
        <taxon>Oomycota</taxon>
        <taxon>Saprolegniomycetes</taxon>
        <taxon>Saprolegniales</taxon>
        <taxon>Verrucalvaceae</taxon>
        <taxon>Aphanomyces</taxon>
    </lineage>
</organism>
<name>A0A3R6YRK5_APHAT</name>
<keyword evidence="6" id="KW-0999">Mitochondrion inner membrane</keyword>
<dbReference type="PANTHER" id="PTHR45928:SF1">
    <property type="entry name" value="RE38146P"/>
    <property type="match status" value="1"/>
</dbReference>
<keyword evidence="4 10" id="KW-0812">Transmembrane</keyword>
<dbReference type="Gene3D" id="1.50.40.10">
    <property type="entry name" value="Mitochondrial carrier domain"/>
    <property type="match status" value="1"/>
</dbReference>
<evidence type="ECO:0000313" key="12">
    <source>
        <dbReference type="EMBL" id="RHY51188.1"/>
    </source>
</evidence>
<dbReference type="InterPro" id="IPR011990">
    <property type="entry name" value="TPR-like_helical_dom_sf"/>
</dbReference>
<keyword evidence="7" id="KW-1133">Transmembrane helix</keyword>
<evidence type="ECO:0000256" key="9">
    <source>
        <dbReference type="ARBA" id="ARBA00023136"/>
    </source>
</evidence>
<evidence type="ECO:0000313" key="13">
    <source>
        <dbReference type="Proteomes" id="UP000283543"/>
    </source>
</evidence>
<dbReference type="Pfam" id="PF00153">
    <property type="entry name" value="Mito_carr"/>
    <property type="match status" value="2"/>
</dbReference>
<dbReference type="InterPro" id="IPR023395">
    <property type="entry name" value="MCP_dom_sf"/>
</dbReference>
<gene>
    <name evidence="12" type="ORF">DYB34_008334</name>
</gene>
<keyword evidence="3 11" id="KW-0813">Transport</keyword>
<evidence type="ECO:0000256" key="10">
    <source>
        <dbReference type="PROSITE-ProRule" id="PRU00282"/>
    </source>
</evidence>
<dbReference type="PANTHER" id="PTHR45928">
    <property type="entry name" value="RE38146P"/>
    <property type="match status" value="1"/>
</dbReference>
<evidence type="ECO:0000256" key="7">
    <source>
        <dbReference type="ARBA" id="ARBA00022989"/>
    </source>
</evidence>
<dbReference type="SMART" id="SM00671">
    <property type="entry name" value="SEL1"/>
    <property type="match status" value="6"/>
</dbReference>
<accession>A0A3R6YRK5</accession>
<dbReference type="Gene3D" id="1.25.40.10">
    <property type="entry name" value="Tetratricopeptide repeat domain"/>
    <property type="match status" value="1"/>
</dbReference>
<keyword evidence="9 10" id="KW-0472">Membrane</keyword>
<keyword evidence="5" id="KW-0677">Repeat</keyword>
<evidence type="ECO:0000256" key="1">
    <source>
        <dbReference type="ARBA" id="ARBA00004448"/>
    </source>
</evidence>
<feature type="repeat" description="Solcar" evidence="10">
    <location>
        <begin position="131"/>
        <end position="223"/>
    </location>
</feature>
<dbReference type="SUPFAM" id="SSF81901">
    <property type="entry name" value="HCP-like"/>
    <property type="match status" value="1"/>
</dbReference>
<dbReference type="EMBL" id="QUTB01006190">
    <property type="protein sequence ID" value="RHY51188.1"/>
    <property type="molecule type" value="Genomic_DNA"/>
</dbReference>
<comment type="similarity">
    <text evidence="2 11">Belongs to the mitochondrial carrier (TC 2.A.29) family.</text>
</comment>
<reference evidence="12 13" key="1">
    <citation type="submission" date="2018-08" db="EMBL/GenBank/DDBJ databases">
        <title>Aphanomyces genome sequencing and annotation.</title>
        <authorList>
            <person name="Minardi D."/>
            <person name="Oidtmann B."/>
            <person name="Van Der Giezen M."/>
            <person name="Studholme D.J."/>
        </authorList>
    </citation>
    <scope>NUCLEOTIDE SEQUENCE [LARGE SCALE GENOMIC DNA]</scope>
    <source>
        <strain evidence="12 13">Si</strain>
    </source>
</reference>
<evidence type="ECO:0000256" key="3">
    <source>
        <dbReference type="ARBA" id="ARBA00022448"/>
    </source>
</evidence>
<dbReference type="Pfam" id="PF08238">
    <property type="entry name" value="Sel1"/>
    <property type="match status" value="5"/>
</dbReference>
<dbReference type="PROSITE" id="PS50920">
    <property type="entry name" value="SOLCAR"/>
    <property type="match status" value="2"/>
</dbReference>
<evidence type="ECO:0000256" key="4">
    <source>
        <dbReference type="ARBA" id="ARBA00022692"/>
    </source>
</evidence>
<dbReference type="InterPro" id="IPR051508">
    <property type="entry name" value="Mito_Carrier_Antiporter"/>
</dbReference>
<comment type="caution">
    <text evidence="12">The sequence shown here is derived from an EMBL/GenBank/DDBJ whole genome shotgun (WGS) entry which is preliminary data.</text>
</comment>
<dbReference type="InterPro" id="IPR006597">
    <property type="entry name" value="Sel1-like"/>
</dbReference>
<dbReference type="Proteomes" id="UP000283543">
    <property type="component" value="Unassembled WGS sequence"/>
</dbReference>
<keyword evidence="8" id="KW-0496">Mitochondrion</keyword>
<evidence type="ECO:0000256" key="6">
    <source>
        <dbReference type="ARBA" id="ARBA00022792"/>
    </source>
</evidence>
<evidence type="ECO:0000256" key="2">
    <source>
        <dbReference type="ARBA" id="ARBA00006375"/>
    </source>
</evidence>
<feature type="repeat" description="Solcar" evidence="10">
    <location>
        <begin position="25"/>
        <end position="117"/>
    </location>
</feature>
<dbReference type="GO" id="GO:0005743">
    <property type="term" value="C:mitochondrial inner membrane"/>
    <property type="evidence" value="ECO:0007669"/>
    <property type="project" value="UniProtKB-SubCell"/>
</dbReference>
<evidence type="ECO:0000256" key="11">
    <source>
        <dbReference type="RuleBase" id="RU000488"/>
    </source>
</evidence>
<dbReference type="SUPFAM" id="SSF103506">
    <property type="entry name" value="Mitochondrial carrier"/>
    <property type="match status" value="1"/>
</dbReference>
<sequence length="495" mass="54143">MIAGTRFGLYDPAKRALGVEKGQSTYLVKNYLAGMLSGAVSSFTGNPFYLVRARLQASNSGAVTRGRHVYTSAFQGFKSVYQTDGVGGFFRGIGGAIPRVSFGSATQLSSYEFFKDLLLRRPYLGYSFQDQTVLLHLSASILAGFFCVTAMNPFDVISVRLYNQPLDPLTGKGLLYTGPLDCARKTLVTEGVKGAFKGWTVQYIRLGPHTVFTFLFWEQLKLAYEKITHNHEELVTPDHVTKLADTKTPATLYQMGQAIFENSTDGSITQSVLLWQTAAAKGHLNAKYSYAQCLKQGKGELKADPVAATAHFRQLYEAKHAWGTYGYAEALNVGDGIRPNKPKAFELYMACAKSDLPPAYMAVANMYASGEGVAKVCEALEWYHKAAAKGDAHAKSILGDWYFNGVHNVVQNVSLGLSLRQEAARAGVPNALFNMGYQNIDAIIHICSHGLAIFNVALMLRDGVGVPPNKEAAKKWLQTLAPHDIQAKEMLDAMD</sequence>
<comment type="subcellular location">
    <subcellularLocation>
        <location evidence="1">Mitochondrion inner membrane</location>
        <topology evidence="1">Multi-pass membrane protein</topology>
    </subcellularLocation>
</comment>
<evidence type="ECO:0000256" key="5">
    <source>
        <dbReference type="ARBA" id="ARBA00022737"/>
    </source>
</evidence>
<evidence type="ECO:0000256" key="8">
    <source>
        <dbReference type="ARBA" id="ARBA00023128"/>
    </source>
</evidence>
<protein>
    <submittedName>
        <fullName evidence="12">Uncharacterized protein</fullName>
    </submittedName>
</protein>